<dbReference type="Proteomes" id="UP000327039">
    <property type="component" value="Unassembled WGS sequence"/>
</dbReference>
<evidence type="ECO:0000313" key="3">
    <source>
        <dbReference type="Proteomes" id="UP000327039"/>
    </source>
</evidence>
<keyword evidence="3" id="KW-1185">Reference proteome</keyword>
<dbReference type="OrthoDB" id="4518752at2"/>
<dbReference type="AlphaFoldDB" id="A0A5J5ISH3"/>
<sequence>MTSDLRAFAADDPRFIYAACRDGGPGLVHLPDGEAETYGSLTRTTLMCPVPGCPAPSITTVGGDRRHHFRHLRNDAATDHGPETWHHIESKEVLAECARTRYPNAVVTFEKVLAAGARIADVFVTLPDGTRFAIEVQISPLPVERFRERHSWYRHAGIVDVWLFVHAGVHLRAG</sequence>
<dbReference type="RefSeq" id="WP_150420143.1">
    <property type="nucleotide sequence ID" value="NZ_VYRZ01000003.1"/>
</dbReference>
<protein>
    <recommendedName>
        <fullName evidence="1">Competence protein CoiA nuclease-like domain-containing protein</fullName>
    </recommendedName>
</protein>
<name>A0A5J5ISH3_9MICO</name>
<comment type="caution">
    <text evidence="2">The sequence shown here is derived from an EMBL/GenBank/DDBJ whole genome shotgun (WGS) entry which is preliminary data.</text>
</comment>
<reference evidence="3" key="1">
    <citation type="submission" date="2019-09" db="EMBL/GenBank/DDBJ databases">
        <title>Mumia zhuanghuii sp. nov. isolated from the intestinal contents of plateau pika (Ochotona curzoniae) in the Qinghai-Tibet plateau of China.</title>
        <authorList>
            <person name="Tian Z."/>
        </authorList>
    </citation>
    <scope>NUCLEOTIDE SEQUENCE [LARGE SCALE GENOMIC DNA]</scope>
    <source>
        <strain evidence="3">DSM 25564</strain>
    </source>
</reference>
<dbReference type="EMBL" id="VYRZ01000003">
    <property type="protein sequence ID" value="KAA9085421.1"/>
    <property type="molecule type" value="Genomic_DNA"/>
</dbReference>
<gene>
    <name evidence="2" type="ORF">F6B42_13235</name>
</gene>
<dbReference type="Pfam" id="PF06054">
    <property type="entry name" value="CoiA_nuc"/>
    <property type="match status" value="1"/>
</dbReference>
<proteinExistence type="predicted"/>
<evidence type="ECO:0000313" key="2">
    <source>
        <dbReference type="EMBL" id="KAA9085421.1"/>
    </source>
</evidence>
<evidence type="ECO:0000259" key="1">
    <source>
        <dbReference type="Pfam" id="PF06054"/>
    </source>
</evidence>
<feature type="domain" description="Competence protein CoiA nuclease-like" evidence="1">
    <location>
        <begin position="83"/>
        <end position="164"/>
    </location>
</feature>
<organism evidence="2 3">
    <name type="scientific">Microbacterium radiodurans</name>
    <dbReference type="NCBI Taxonomy" id="661398"/>
    <lineage>
        <taxon>Bacteria</taxon>
        <taxon>Bacillati</taxon>
        <taxon>Actinomycetota</taxon>
        <taxon>Actinomycetes</taxon>
        <taxon>Micrococcales</taxon>
        <taxon>Microbacteriaceae</taxon>
        <taxon>Microbacterium</taxon>
    </lineage>
</organism>
<dbReference type="InterPro" id="IPR010330">
    <property type="entry name" value="CoiA_nuc"/>
</dbReference>
<accession>A0A5J5ISH3</accession>